<accession>A0AAV6VKJ4</accession>
<protein>
    <recommendedName>
        <fullName evidence="3">Neugrin</fullName>
    </recommendedName>
</protein>
<reference evidence="1 2" key="1">
    <citation type="journal article" date="2022" name="Nat. Ecol. Evol.">
        <title>A masculinizing supergene underlies an exaggerated male reproductive morph in a spider.</title>
        <authorList>
            <person name="Hendrickx F."/>
            <person name="De Corte Z."/>
            <person name="Sonet G."/>
            <person name="Van Belleghem S.M."/>
            <person name="Kostlbacher S."/>
            <person name="Vangestel C."/>
        </authorList>
    </citation>
    <scope>NUCLEOTIDE SEQUENCE [LARGE SCALE GENOMIC DNA]</scope>
    <source>
        <strain evidence="1">W744_W776</strain>
    </source>
</reference>
<dbReference type="GO" id="GO:0005634">
    <property type="term" value="C:nucleus"/>
    <property type="evidence" value="ECO:0007669"/>
    <property type="project" value="TreeGrafter"/>
</dbReference>
<dbReference type="EMBL" id="JAFNEN010000058">
    <property type="protein sequence ID" value="KAG8197189.1"/>
    <property type="molecule type" value="Genomic_DNA"/>
</dbReference>
<dbReference type="PANTHER" id="PTHR13475:SF3">
    <property type="entry name" value="NEUGRIN"/>
    <property type="match status" value="1"/>
</dbReference>
<keyword evidence="2" id="KW-1185">Reference proteome</keyword>
<evidence type="ECO:0000313" key="1">
    <source>
        <dbReference type="EMBL" id="KAG8197189.1"/>
    </source>
</evidence>
<dbReference type="AlphaFoldDB" id="A0AAV6VKJ4"/>
<dbReference type="Proteomes" id="UP000827092">
    <property type="component" value="Unassembled WGS sequence"/>
</dbReference>
<name>A0AAV6VKJ4_9ARAC</name>
<evidence type="ECO:0000313" key="2">
    <source>
        <dbReference type="Proteomes" id="UP000827092"/>
    </source>
</evidence>
<comment type="caution">
    <text evidence="1">The sequence shown here is derived from an EMBL/GenBank/DDBJ whole genome shotgun (WGS) entry which is preliminary data.</text>
</comment>
<dbReference type="InterPro" id="IPR010487">
    <property type="entry name" value="NGRN/Rrg9"/>
</dbReference>
<organism evidence="1 2">
    <name type="scientific">Oedothorax gibbosus</name>
    <dbReference type="NCBI Taxonomy" id="931172"/>
    <lineage>
        <taxon>Eukaryota</taxon>
        <taxon>Metazoa</taxon>
        <taxon>Ecdysozoa</taxon>
        <taxon>Arthropoda</taxon>
        <taxon>Chelicerata</taxon>
        <taxon>Arachnida</taxon>
        <taxon>Araneae</taxon>
        <taxon>Araneomorphae</taxon>
        <taxon>Entelegynae</taxon>
        <taxon>Araneoidea</taxon>
        <taxon>Linyphiidae</taxon>
        <taxon>Erigoninae</taxon>
        <taxon>Oedothorax</taxon>
    </lineage>
</organism>
<sequence length="460" mass="53653">MAFSLIQSTIFLKKFSQSYAILRYLRGTRRGDEPKLVKGSVKNVYRTQLEEYEVSENYRDFVQKVKSSAHINDVEIEEALNSGEDVGTAIGSLARPNERDKFLDKDHKAFVKKQIIKRKYFKTEIESTLLTNAAKNQIRHLHRIDPVQWNPENLSQSFPVTINGVKKLLKSNFVLRSPERIRQHDAEVAERWACLKSRTPSPLISPYTRRMWDEEKIMKENYNGDPNLPNVPPESGKVVIHQEEKEVGEFSSIIQQYIEYKKSKESGLVSESTSDELIISDGLKHSGKDRKKSLNLLRSSKYHMDDETDDTDYITNTFRPFSKNNYRQNSEEMIHSQFKENLKEEVSNSKHKPDGRYVQWMQDQTEEKENLRMPPKPVDSKKVFSKIPKFKRDQTIELKEDQSKNVYYYDDKMGYQHPTGKPVQSKIRLPNKLRKEGAVYKVGRAVYDEDGELLYKVPGK</sequence>
<evidence type="ECO:0008006" key="3">
    <source>
        <dbReference type="Google" id="ProtNLM"/>
    </source>
</evidence>
<dbReference type="PANTHER" id="PTHR13475">
    <property type="entry name" value="NEUGRIN"/>
    <property type="match status" value="1"/>
</dbReference>
<gene>
    <name evidence="1" type="ORF">JTE90_011347</name>
</gene>
<proteinExistence type="predicted"/>